<reference evidence="1" key="1">
    <citation type="submission" date="2023-04" db="EMBL/GenBank/DDBJ databases">
        <title>A chromosome-level genome assembly of the parasitoid wasp Eretmocerus hayati.</title>
        <authorList>
            <person name="Zhong Y."/>
            <person name="Liu S."/>
            <person name="Liu Y."/>
        </authorList>
    </citation>
    <scope>NUCLEOTIDE SEQUENCE</scope>
    <source>
        <strain evidence="1">ZJU_SS_LIU_2023</strain>
    </source>
</reference>
<dbReference type="EMBL" id="CM056743">
    <property type="protein sequence ID" value="KAJ8669354.1"/>
    <property type="molecule type" value="Genomic_DNA"/>
</dbReference>
<protein>
    <submittedName>
        <fullName evidence="1">Uncharacterized protein</fullName>
    </submittedName>
</protein>
<name>A0ACC2NDR6_9HYME</name>
<accession>A0ACC2NDR6</accession>
<evidence type="ECO:0000313" key="2">
    <source>
        <dbReference type="Proteomes" id="UP001239111"/>
    </source>
</evidence>
<sequence length="165" mass="17865">SRPGRPPKRASVGLSLAASHLAATAGHHAHQLKKHRLDNGDYYENGHLEKDLSQLAYRFGLEVPRLEKSPLLANGYNHPPTHLSHMQFMQLSGHPGAAGHTAGLLSPASLPHHLQQAQAQARAAEQGLKVNHGAITAANMDAFARSGTVWENCRAAYEDIVKQLE</sequence>
<evidence type="ECO:0000313" key="1">
    <source>
        <dbReference type="EMBL" id="KAJ8669354.1"/>
    </source>
</evidence>
<organism evidence="1 2">
    <name type="scientific">Eretmocerus hayati</name>
    <dbReference type="NCBI Taxonomy" id="131215"/>
    <lineage>
        <taxon>Eukaryota</taxon>
        <taxon>Metazoa</taxon>
        <taxon>Ecdysozoa</taxon>
        <taxon>Arthropoda</taxon>
        <taxon>Hexapoda</taxon>
        <taxon>Insecta</taxon>
        <taxon>Pterygota</taxon>
        <taxon>Neoptera</taxon>
        <taxon>Endopterygota</taxon>
        <taxon>Hymenoptera</taxon>
        <taxon>Apocrita</taxon>
        <taxon>Proctotrupomorpha</taxon>
        <taxon>Chalcidoidea</taxon>
        <taxon>Aphelinidae</taxon>
        <taxon>Aphelininae</taxon>
        <taxon>Eretmocerus</taxon>
    </lineage>
</organism>
<comment type="caution">
    <text evidence="1">The sequence shown here is derived from an EMBL/GenBank/DDBJ whole genome shotgun (WGS) entry which is preliminary data.</text>
</comment>
<feature type="non-terminal residue" evidence="1">
    <location>
        <position position="165"/>
    </location>
</feature>
<dbReference type="Proteomes" id="UP001239111">
    <property type="component" value="Chromosome 3"/>
</dbReference>
<gene>
    <name evidence="1" type="ORF">QAD02_000613</name>
</gene>
<keyword evidence="2" id="KW-1185">Reference proteome</keyword>
<proteinExistence type="predicted"/>
<feature type="non-terminal residue" evidence="1">
    <location>
        <position position="1"/>
    </location>
</feature>